<feature type="transmembrane region" description="Helical" evidence="1">
    <location>
        <begin position="32"/>
        <end position="51"/>
    </location>
</feature>
<name>A0A5R9QL20_9PSED</name>
<dbReference type="AlphaFoldDB" id="A0A5R9QL20"/>
<keyword evidence="1" id="KW-0812">Transmembrane</keyword>
<keyword evidence="1" id="KW-0472">Membrane</keyword>
<sequence length="59" mass="6615">MTLLRFLGLLFLLVSIFAGTAAVVALTVIAMRFWPLSLTLILALAIFHFAIQQSPRRRD</sequence>
<gene>
    <name evidence="2" type="ORF">FAS41_29085</name>
</gene>
<organism evidence="2 3">
    <name type="scientific">Pseudomonas nicosulfuronedens</name>
    <dbReference type="NCBI Taxonomy" id="2571105"/>
    <lineage>
        <taxon>Bacteria</taxon>
        <taxon>Pseudomonadati</taxon>
        <taxon>Pseudomonadota</taxon>
        <taxon>Gammaproteobacteria</taxon>
        <taxon>Pseudomonadales</taxon>
        <taxon>Pseudomonadaceae</taxon>
        <taxon>Pseudomonas</taxon>
    </lineage>
</organism>
<keyword evidence="1" id="KW-1133">Transmembrane helix</keyword>
<dbReference type="EMBL" id="SWDV01000059">
    <property type="protein sequence ID" value="TLX70101.1"/>
    <property type="molecule type" value="Genomic_DNA"/>
</dbReference>
<evidence type="ECO:0000256" key="1">
    <source>
        <dbReference type="SAM" id="Phobius"/>
    </source>
</evidence>
<reference evidence="2 3" key="1">
    <citation type="submission" date="2019-04" db="EMBL/GenBank/DDBJ databases">
        <authorList>
            <person name="Li M."/>
        </authorList>
    </citation>
    <scope>NUCLEOTIDE SEQUENCE [LARGE SCALE GENOMIC DNA]</scope>
    <source>
        <strain evidence="2 3">LAM1902</strain>
    </source>
</reference>
<keyword evidence="3" id="KW-1185">Reference proteome</keyword>
<proteinExistence type="predicted"/>
<dbReference type="Proteomes" id="UP000306635">
    <property type="component" value="Unassembled WGS sequence"/>
</dbReference>
<evidence type="ECO:0000313" key="2">
    <source>
        <dbReference type="EMBL" id="TLX70101.1"/>
    </source>
</evidence>
<evidence type="ECO:0000313" key="3">
    <source>
        <dbReference type="Proteomes" id="UP000306635"/>
    </source>
</evidence>
<comment type="caution">
    <text evidence="2">The sequence shown here is derived from an EMBL/GenBank/DDBJ whole genome shotgun (WGS) entry which is preliminary data.</text>
</comment>
<accession>A0A5R9QL20</accession>
<protein>
    <submittedName>
        <fullName evidence="2">Uncharacterized protein</fullName>
    </submittedName>
</protein>